<dbReference type="InterPro" id="IPR020846">
    <property type="entry name" value="MFS_dom"/>
</dbReference>
<feature type="transmembrane region" description="Helical" evidence="8">
    <location>
        <begin position="312"/>
        <end position="333"/>
    </location>
</feature>
<sequence length="423" mass="45419">MSNPLFGANRQASQTFILLTVFLDMLGIGLIIPVMPVLIGQFTRSPDELAHWYGLLAATFGVMQFFCTPVLGALSDRFGRRPVLLLSIFGLGCSLFVHATAGSLLALFLIRIVSGGTAASFSVANAYMADITPPEKRGKGFGLLGAAFGLGFIFGPVIGGLLGEHDVRLPFFVAGGLAIVNWLYGFFVLPESLPRERRAPFSLARANPFSALLHLGRLRGVGRLVGVFALCVLPQFILQTSWVLYTQMRFGWTPGDNGFALFLVGVLSVVVQGGLQGRLLRVFGERRLALTGLASGAIAYVCYGLATAGWVMYVVILANFLSFAAGPALQAIVSRSVGATEQGLTQGSLNAINSLAIIFGPLIGTTILARVGHLPGHDWRMGSLFFLCAALQALAWWLARAHFRGLRVCEWQDPALESSRLRS</sequence>
<dbReference type="InterPro" id="IPR036259">
    <property type="entry name" value="MFS_trans_sf"/>
</dbReference>
<feature type="transmembrane region" description="Helical" evidence="8">
    <location>
        <begin position="141"/>
        <end position="163"/>
    </location>
</feature>
<dbReference type="GO" id="GO:0016020">
    <property type="term" value="C:membrane"/>
    <property type="evidence" value="ECO:0007669"/>
    <property type="project" value="UniProtKB-SubCell"/>
</dbReference>
<feature type="transmembrane region" description="Helical" evidence="8">
    <location>
        <begin position="16"/>
        <end position="39"/>
    </location>
</feature>
<organism evidence="10 11">
    <name type="scientific">Paludibacterium paludis</name>
    <dbReference type="NCBI Taxonomy" id="1225769"/>
    <lineage>
        <taxon>Bacteria</taxon>
        <taxon>Pseudomonadati</taxon>
        <taxon>Pseudomonadota</taxon>
        <taxon>Betaproteobacteria</taxon>
        <taxon>Neisseriales</taxon>
        <taxon>Chromobacteriaceae</taxon>
        <taxon>Paludibacterium</taxon>
    </lineage>
</organism>
<accession>A0A918P577</accession>
<comment type="subcellular location">
    <subcellularLocation>
        <location evidence="2">Membrane</location>
        <topology evidence="2">Multi-pass membrane protein</topology>
    </subcellularLocation>
</comment>
<feature type="transmembrane region" description="Helical" evidence="8">
    <location>
        <begin position="379"/>
        <end position="399"/>
    </location>
</feature>
<name>A0A918P577_9NEIS</name>
<feature type="transmembrane region" description="Helical" evidence="8">
    <location>
        <begin position="224"/>
        <end position="245"/>
    </location>
</feature>
<dbReference type="Gene3D" id="1.20.1250.20">
    <property type="entry name" value="MFS general substrate transporter like domains"/>
    <property type="match status" value="1"/>
</dbReference>
<evidence type="ECO:0000256" key="5">
    <source>
        <dbReference type="ARBA" id="ARBA00022692"/>
    </source>
</evidence>
<keyword evidence="6 8" id="KW-1133">Transmembrane helix</keyword>
<gene>
    <name evidence="10" type="ORF">GCM10011289_25860</name>
</gene>
<protein>
    <recommendedName>
        <fullName evidence="9">Major facilitator superfamily (MFS) profile domain-containing protein</fullName>
    </recommendedName>
</protein>
<dbReference type="PANTHER" id="PTHR23504:SF15">
    <property type="entry name" value="MAJOR FACILITATOR SUPERFAMILY (MFS) PROFILE DOMAIN-CONTAINING PROTEIN"/>
    <property type="match status" value="1"/>
</dbReference>
<feature type="transmembrane region" description="Helical" evidence="8">
    <location>
        <begin position="287"/>
        <end position="306"/>
    </location>
</feature>
<feature type="transmembrane region" description="Helical" evidence="8">
    <location>
        <begin position="83"/>
        <end position="101"/>
    </location>
</feature>
<evidence type="ECO:0000313" key="11">
    <source>
        <dbReference type="Proteomes" id="UP000645257"/>
    </source>
</evidence>
<evidence type="ECO:0000256" key="7">
    <source>
        <dbReference type="ARBA" id="ARBA00023136"/>
    </source>
</evidence>
<feature type="transmembrane region" description="Helical" evidence="8">
    <location>
        <begin position="354"/>
        <end position="373"/>
    </location>
</feature>
<dbReference type="PROSITE" id="PS00216">
    <property type="entry name" value="SUGAR_TRANSPORT_1"/>
    <property type="match status" value="1"/>
</dbReference>
<evidence type="ECO:0000256" key="3">
    <source>
        <dbReference type="ARBA" id="ARBA00007520"/>
    </source>
</evidence>
<dbReference type="PANTHER" id="PTHR23504">
    <property type="entry name" value="MAJOR FACILITATOR SUPERFAMILY DOMAIN-CONTAINING PROTEIN 10"/>
    <property type="match status" value="1"/>
</dbReference>
<reference evidence="10" key="2">
    <citation type="submission" date="2020-09" db="EMBL/GenBank/DDBJ databases">
        <authorList>
            <person name="Sun Q."/>
            <person name="Kim S."/>
        </authorList>
    </citation>
    <scope>NUCLEOTIDE SEQUENCE</scope>
    <source>
        <strain evidence="10">KCTC 32182</strain>
    </source>
</reference>
<dbReference type="InterPro" id="IPR005829">
    <property type="entry name" value="Sugar_transporter_CS"/>
</dbReference>
<feature type="domain" description="Major facilitator superfamily (MFS) profile" evidence="9">
    <location>
        <begin position="13"/>
        <end position="407"/>
    </location>
</feature>
<keyword evidence="7 8" id="KW-0472">Membrane</keyword>
<keyword evidence="11" id="KW-1185">Reference proteome</keyword>
<evidence type="ECO:0000256" key="6">
    <source>
        <dbReference type="ARBA" id="ARBA00022989"/>
    </source>
</evidence>
<keyword evidence="5 8" id="KW-0812">Transmembrane</keyword>
<dbReference type="GO" id="GO:0022857">
    <property type="term" value="F:transmembrane transporter activity"/>
    <property type="evidence" value="ECO:0007669"/>
    <property type="project" value="InterPro"/>
</dbReference>
<reference evidence="10" key="1">
    <citation type="journal article" date="2014" name="Int. J. Syst. Evol. Microbiol.">
        <title>Complete genome sequence of Corynebacterium casei LMG S-19264T (=DSM 44701T), isolated from a smear-ripened cheese.</title>
        <authorList>
            <consortium name="US DOE Joint Genome Institute (JGI-PGF)"/>
            <person name="Walter F."/>
            <person name="Albersmeier A."/>
            <person name="Kalinowski J."/>
            <person name="Ruckert C."/>
        </authorList>
    </citation>
    <scope>NUCLEOTIDE SEQUENCE</scope>
    <source>
        <strain evidence="10">KCTC 32182</strain>
    </source>
</reference>
<evidence type="ECO:0000256" key="8">
    <source>
        <dbReference type="SAM" id="Phobius"/>
    </source>
</evidence>
<evidence type="ECO:0000313" key="10">
    <source>
        <dbReference type="EMBL" id="GGY21021.1"/>
    </source>
</evidence>
<evidence type="ECO:0000256" key="1">
    <source>
        <dbReference type="ARBA" id="ARBA00003279"/>
    </source>
</evidence>
<keyword evidence="4" id="KW-0813">Transport</keyword>
<dbReference type="InterPro" id="IPR011701">
    <property type="entry name" value="MFS"/>
</dbReference>
<evidence type="ECO:0000259" key="9">
    <source>
        <dbReference type="PROSITE" id="PS50850"/>
    </source>
</evidence>
<dbReference type="RefSeq" id="WP_189534976.1">
    <property type="nucleotide sequence ID" value="NZ_BMYX01000015.1"/>
</dbReference>
<dbReference type="PROSITE" id="PS50850">
    <property type="entry name" value="MFS"/>
    <property type="match status" value="1"/>
</dbReference>
<dbReference type="PRINTS" id="PR01035">
    <property type="entry name" value="TCRTETA"/>
</dbReference>
<feature type="transmembrane region" description="Helical" evidence="8">
    <location>
        <begin position="51"/>
        <end position="71"/>
    </location>
</feature>
<evidence type="ECO:0000256" key="4">
    <source>
        <dbReference type="ARBA" id="ARBA00022448"/>
    </source>
</evidence>
<dbReference type="InterPro" id="IPR001958">
    <property type="entry name" value="Tet-R_TetA/multi-R_MdtG-like"/>
</dbReference>
<proteinExistence type="inferred from homology"/>
<comment type="function">
    <text evidence="1">Resistance to tetracycline by an active tetracycline efflux. This is an energy-dependent process that decreases the accumulation of the antibiotic in whole cells. This protein functions as a metal-tetracycline/H(+) antiporter.</text>
</comment>
<dbReference type="EMBL" id="BMYX01000015">
    <property type="protein sequence ID" value="GGY21021.1"/>
    <property type="molecule type" value="Genomic_DNA"/>
</dbReference>
<comment type="caution">
    <text evidence="10">The sequence shown here is derived from an EMBL/GenBank/DDBJ whole genome shotgun (WGS) entry which is preliminary data.</text>
</comment>
<dbReference type="AlphaFoldDB" id="A0A918P577"/>
<dbReference type="SUPFAM" id="SSF103473">
    <property type="entry name" value="MFS general substrate transporter"/>
    <property type="match status" value="1"/>
</dbReference>
<feature type="transmembrane region" description="Helical" evidence="8">
    <location>
        <begin position="107"/>
        <end position="129"/>
    </location>
</feature>
<evidence type="ECO:0000256" key="2">
    <source>
        <dbReference type="ARBA" id="ARBA00004141"/>
    </source>
</evidence>
<dbReference type="Proteomes" id="UP000645257">
    <property type="component" value="Unassembled WGS sequence"/>
</dbReference>
<dbReference type="CDD" id="cd17388">
    <property type="entry name" value="MFS_TetA"/>
    <property type="match status" value="1"/>
</dbReference>
<comment type="similarity">
    <text evidence="3">Belongs to the major facilitator superfamily. TCR/Tet family.</text>
</comment>
<feature type="transmembrane region" description="Helical" evidence="8">
    <location>
        <begin position="257"/>
        <end position="275"/>
    </location>
</feature>
<dbReference type="Pfam" id="PF07690">
    <property type="entry name" value="MFS_1"/>
    <property type="match status" value="1"/>
</dbReference>
<feature type="transmembrane region" description="Helical" evidence="8">
    <location>
        <begin position="169"/>
        <end position="189"/>
    </location>
</feature>